<dbReference type="AlphaFoldDB" id="A0A660E840"/>
<keyword evidence="2" id="KW-1185">Reference proteome</keyword>
<organism evidence="1 2">
    <name type="scientific">Lactiplantibacillus mudanjiangensis</name>
    <dbReference type="NCBI Taxonomy" id="1296538"/>
    <lineage>
        <taxon>Bacteria</taxon>
        <taxon>Bacillati</taxon>
        <taxon>Bacillota</taxon>
        <taxon>Bacilli</taxon>
        <taxon>Lactobacillales</taxon>
        <taxon>Lactobacillaceae</taxon>
        <taxon>Lactiplantibacillus</taxon>
    </lineage>
</organism>
<evidence type="ECO:0000313" key="1">
    <source>
        <dbReference type="EMBL" id="VDG30213.1"/>
    </source>
</evidence>
<name>A0A660E840_9LACO</name>
<dbReference type="RefSeq" id="WP_130852339.1">
    <property type="nucleotide sequence ID" value="NZ_UYIG01000174.1"/>
</dbReference>
<dbReference type="EMBL" id="UYIG01000174">
    <property type="protein sequence ID" value="VDG30213.1"/>
    <property type="molecule type" value="Genomic_DNA"/>
</dbReference>
<dbReference type="Pfam" id="PF04630">
    <property type="entry name" value="Phage_TTP_1"/>
    <property type="match status" value="1"/>
</dbReference>
<accession>A0A660E840</accession>
<dbReference type="OrthoDB" id="2143665at2"/>
<protein>
    <submittedName>
        <fullName evidence="1">Phage tail protein [Lactobacillus brevis]</fullName>
    </submittedName>
</protein>
<gene>
    <name evidence="1" type="ORF">MUDAN_MDHGFNIF_01766</name>
</gene>
<dbReference type="InterPro" id="IPR006724">
    <property type="entry name" value="Phage_TTP"/>
</dbReference>
<proteinExistence type="predicted"/>
<reference evidence="1 2" key="1">
    <citation type="submission" date="2018-11" db="EMBL/GenBank/DDBJ databases">
        <authorList>
            <person name="Wuyts S."/>
        </authorList>
    </citation>
    <scope>NUCLEOTIDE SEQUENCE [LARGE SCALE GENOMIC DNA]</scope>
    <source>
        <strain evidence="1">Lactobacillus mudanjiangensis AMBF249</strain>
    </source>
</reference>
<sequence>MSTHGVKDVTFGLVDSTGTIIADATKGISTTGIYLVDGDAEGATQANVTGLEAAGTVGYANDGPKRVSNGSMEPQVALEFLDINFDILQKLKGFVNDGKGGWTRQLPKPHVAMLVHSRSYGGVDIYEGFANGQLIEAGMNHGTDNNAETDANTTLTYQGLDPLKADTFGGQPYKIWTSADTGFDKAVMMAEVFGGYKTASSDPANG</sequence>
<dbReference type="Proteomes" id="UP000289996">
    <property type="component" value="Unassembled WGS sequence"/>
</dbReference>
<evidence type="ECO:0000313" key="2">
    <source>
        <dbReference type="Proteomes" id="UP000289996"/>
    </source>
</evidence>